<name>A0A0H2R966_9AGAM</name>
<evidence type="ECO:0000313" key="2">
    <source>
        <dbReference type="EMBL" id="KLO08385.1"/>
    </source>
</evidence>
<dbReference type="EMBL" id="KQ086093">
    <property type="protein sequence ID" value="KLO08385.1"/>
    <property type="molecule type" value="Genomic_DNA"/>
</dbReference>
<dbReference type="InterPro" id="IPR000210">
    <property type="entry name" value="BTB/POZ_dom"/>
</dbReference>
<dbReference type="InterPro" id="IPR011333">
    <property type="entry name" value="SKP1/BTB/POZ_sf"/>
</dbReference>
<gene>
    <name evidence="2" type="ORF">SCHPADRAFT_944478</name>
</gene>
<dbReference type="SUPFAM" id="SSF54695">
    <property type="entry name" value="POZ domain"/>
    <property type="match status" value="1"/>
</dbReference>
<feature type="domain" description="BTB" evidence="1">
    <location>
        <begin position="25"/>
        <end position="55"/>
    </location>
</feature>
<dbReference type="Proteomes" id="UP000053477">
    <property type="component" value="Unassembled WGS sequence"/>
</dbReference>
<dbReference type="Pfam" id="PF00651">
    <property type="entry name" value="BTB"/>
    <property type="match status" value="1"/>
</dbReference>
<dbReference type="PROSITE" id="PS50097">
    <property type="entry name" value="BTB"/>
    <property type="match status" value="1"/>
</dbReference>
<dbReference type="InParanoid" id="A0A0H2R966"/>
<keyword evidence="3" id="KW-1185">Reference proteome</keyword>
<proteinExistence type="predicted"/>
<dbReference type="Gene3D" id="3.30.710.10">
    <property type="entry name" value="Potassium Channel Kv1.1, Chain A"/>
    <property type="match status" value="1"/>
</dbReference>
<dbReference type="STRING" id="27342.A0A0H2R966"/>
<evidence type="ECO:0000313" key="3">
    <source>
        <dbReference type="Proteomes" id="UP000053477"/>
    </source>
</evidence>
<organism evidence="2 3">
    <name type="scientific">Schizopora paradoxa</name>
    <dbReference type="NCBI Taxonomy" id="27342"/>
    <lineage>
        <taxon>Eukaryota</taxon>
        <taxon>Fungi</taxon>
        <taxon>Dikarya</taxon>
        <taxon>Basidiomycota</taxon>
        <taxon>Agaricomycotina</taxon>
        <taxon>Agaricomycetes</taxon>
        <taxon>Hymenochaetales</taxon>
        <taxon>Schizoporaceae</taxon>
        <taxon>Schizopora</taxon>
    </lineage>
</organism>
<protein>
    <recommendedName>
        <fullName evidence="1">BTB domain-containing protein</fullName>
    </recommendedName>
</protein>
<dbReference type="OrthoDB" id="2799068at2759"/>
<dbReference type="CDD" id="cd18186">
    <property type="entry name" value="BTB_POZ_ZBTB_KLHL-like"/>
    <property type="match status" value="1"/>
</dbReference>
<sequence length="331" mass="36975">MDVDTQLEGPPRVPKPHDFLWFPDGNVVLATDTYLFKVHKSLLAVHSSVFRDMFELPNVGHADPMPGQGGAGLALETYEGVPMVTMVGDKGEDVAHLLRAVFEPNYYHRDDDNTPLEVIVALLLLSTKYDFNAVRKNIILHLSRQYPMNLEEYSALDSDTTSMFGKLRNDCHFTLLAAALTADVDVLLPGLLLACSDFSTDYIFRQTESMTRDALRILIGGRDSLDVDVNQYIASLPQKLQQFGSACPNGRSCFSTAYFNDLQGAIPMQFKAFTGAEMVEKHLSSVCEECCSYMVKVIDGERKELWEELPSYFELPGWAILQANLKAIIES</sequence>
<evidence type="ECO:0000259" key="1">
    <source>
        <dbReference type="PROSITE" id="PS50097"/>
    </source>
</evidence>
<reference evidence="2 3" key="1">
    <citation type="submission" date="2015-04" db="EMBL/GenBank/DDBJ databases">
        <title>Complete genome sequence of Schizopora paradoxa KUC8140, a cosmopolitan wood degrader in East Asia.</title>
        <authorList>
            <consortium name="DOE Joint Genome Institute"/>
            <person name="Min B."/>
            <person name="Park H."/>
            <person name="Jang Y."/>
            <person name="Kim J.-J."/>
            <person name="Kim K.H."/>
            <person name="Pangilinan J."/>
            <person name="Lipzen A."/>
            <person name="Riley R."/>
            <person name="Grigoriev I.V."/>
            <person name="Spatafora J.W."/>
            <person name="Choi I.-G."/>
        </authorList>
    </citation>
    <scope>NUCLEOTIDE SEQUENCE [LARGE SCALE GENOMIC DNA]</scope>
    <source>
        <strain evidence="2 3">KUC8140</strain>
    </source>
</reference>
<dbReference type="AlphaFoldDB" id="A0A0H2R966"/>
<accession>A0A0H2R966</accession>